<organism evidence="4">
    <name type="scientific">Blautia glucerasea</name>
    <dbReference type="NCBI Taxonomy" id="536633"/>
    <lineage>
        <taxon>Bacteria</taxon>
        <taxon>Bacillati</taxon>
        <taxon>Bacillota</taxon>
        <taxon>Clostridia</taxon>
        <taxon>Lachnospirales</taxon>
        <taxon>Lachnospiraceae</taxon>
        <taxon>Blautia</taxon>
    </lineage>
</organism>
<feature type="compositionally biased region" description="Basic and acidic residues" evidence="2">
    <location>
        <begin position="43"/>
        <end position="55"/>
    </location>
</feature>
<accession>A0A6N2SI64</accession>
<keyword evidence="3" id="KW-1133">Transmembrane helix</keyword>
<feature type="compositionally biased region" description="Basic and acidic residues" evidence="2">
    <location>
        <begin position="9"/>
        <end position="36"/>
    </location>
</feature>
<reference evidence="4" key="1">
    <citation type="submission" date="2019-11" db="EMBL/GenBank/DDBJ databases">
        <authorList>
            <person name="Feng L."/>
        </authorList>
    </citation>
    <scope>NUCLEOTIDE SEQUENCE</scope>
    <source>
        <strain evidence="4">BgluceraseaLFYP119</strain>
    </source>
</reference>
<name>A0A6N2SI64_9FIRM</name>
<evidence type="ECO:0000256" key="2">
    <source>
        <dbReference type="SAM" id="MobiDB-lite"/>
    </source>
</evidence>
<proteinExistence type="predicted"/>
<evidence type="ECO:0000313" key="4">
    <source>
        <dbReference type="EMBL" id="VYS91355.1"/>
    </source>
</evidence>
<feature type="transmembrane region" description="Helical" evidence="3">
    <location>
        <begin position="71"/>
        <end position="90"/>
    </location>
</feature>
<dbReference type="EMBL" id="CACRST010000010">
    <property type="protein sequence ID" value="VYS91355.1"/>
    <property type="molecule type" value="Genomic_DNA"/>
</dbReference>
<evidence type="ECO:0000256" key="1">
    <source>
        <dbReference type="SAM" id="Coils"/>
    </source>
</evidence>
<sequence>MAKKQKLYPQEERKKDEEKHNREEMTHTQRELEDISGKFIENTAERHREQTDPYEKKKKAQCRKNRKYHEVVLVITAVLIGFGAVAGLGYQIGSNSTEKIYEGQVRAGHKINTDMNSEVERLKEENRDYEEQINKLEQQLAEASQQDTQTDMEVHNDLSEPVQENSGRDSGGMLQPEETPSEPQKTPITPTPTEQEGNTVPTAPETVYDPSTLSVNDIPNSLLDYLGDPEKLRSKLYDYLQREGYRDVTSCTVGYDYTCDTQSGIVSFVIILDNINHTTVTGEYDPRYGSYSFSK</sequence>
<feature type="region of interest" description="Disordered" evidence="2">
    <location>
        <begin position="159"/>
        <end position="212"/>
    </location>
</feature>
<dbReference type="RefSeq" id="WP_156353435.1">
    <property type="nucleotide sequence ID" value="NZ_CACRST010000010.1"/>
</dbReference>
<evidence type="ECO:0000256" key="3">
    <source>
        <dbReference type="SAM" id="Phobius"/>
    </source>
</evidence>
<feature type="compositionally biased region" description="Polar residues" evidence="2">
    <location>
        <begin position="181"/>
        <end position="201"/>
    </location>
</feature>
<feature type="coiled-coil region" evidence="1">
    <location>
        <begin position="112"/>
        <end position="153"/>
    </location>
</feature>
<protein>
    <submittedName>
        <fullName evidence="4">Uncharacterized protein</fullName>
    </submittedName>
</protein>
<gene>
    <name evidence="4" type="ORF">BGLFYP119_01085</name>
</gene>
<keyword evidence="3" id="KW-0812">Transmembrane</keyword>
<keyword evidence="3" id="KW-0472">Membrane</keyword>
<dbReference type="AlphaFoldDB" id="A0A6N2SI64"/>
<feature type="region of interest" description="Disordered" evidence="2">
    <location>
        <begin position="1"/>
        <end position="58"/>
    </location>
</feature>
<keyword evidence="1" id="KW-0175">Coiled coil</keyword>